<dbReference type="KEGG" id="ccan:109689864"/>
<dbReference type="AlphaFoldDB" id="A0A8B7UXW7"/>
<evidence type="ECO:0000259" key="2">
    <source>
        <dbReference type="Pfam" id="PF11510"/>
    </source>
</evidence>
<dbReference type="CDD" id="cd07439">
    <property type="entry name" value="FANCE_c-term"/>
    <property type="match status" value="1"/>
</dbReference>
<dbReference type="GO" id="GO:0036297">
    <property type="term" value="P:interstrand cross-link repair"/>
    <property type="evidence" value="ECO:0007669"/>
    <property type="project" value="InterPro"/>
</dbReference>
<evidence type="ECO:0000313" key="3">
    <source>
        <dbReference type="RefSeq" id="XP_020024521.1"/>
    </source>
</evidence>
<feature type="compositionally biased region" description="Acidic residues" evidence="1">
    <location>
        <begin position="271"/>
        <end position="282"/>
    </location>
</feature>
<dbReference type="PANTHER" id="PTHR32094:SF5">
    <property type="entry name" value="FANCONI ANEMIA GROUP E PROTEIN"/>
    <property type="match status" value="1"/>
</dbReference>
<feature type="compositionally biased region" description="Basic and acidic residues" evidence="1">
    <location>
        <begin position="303"/>
        <end position="315"/>
    </location>
</feature>
<dbReference type="InterPro" id="IPR021025">
    <property type="entry name" value="Fanconi_anaemia_gr_E_prot_C"/>
</dbReference>
<dbReference type="InterPro" id="IPR039685">
    <property type="entry name" value="FANCE"/>
</dbReference>
<dbReference type="FunFam" id="1.25.40.480:FF:000002">
    <property type="entry name" value="Fanconi anemia, complementation group E"/>
    <property type="match status" value="1"/>
</dbReference>
<gene>
    <name evidence="3" type="primary">Fance</name>
</gene>
<dbReference type="CTD" id="2178"/>
<sequence length="628" mass="69131">MEKEAESYQTRIRPFAKPRPQADRPGPALLFSERGISWPRPFRPVFVPPPALPSGSLISRRTLESFSVSAGLGAEAPAAARRPGADSVLATPDAAPRLAEGPGPAPWASLEGPDRLLLQALQAGPDGARRGLAVLRMLGRRGPDPFCWGRFLETLCREEPVVQGPNGRLELKPLLLRLPGLCQRNLMSLLMAVRPLLPESRLLSVLQITQQDAVSASDAWLHALGEMLRRDLEVGGSRASPLSKRCQSQLRGLCKQLGQGGRRLKLPQVPDPEEVKDEENEDRDSQQRGKRRKEPEEELASSDGEKAPKRFRGWEREEEDHKEERLEPESLESLSHGVGSSPIKKQPVVGVEASEAGQSLEEAKIPAERVVLPKALQDQLPRLQQLLRTFGEGLQGLEDTPPVELQLLHECSLSQMELLCAQLQLPQLSDAGLLQLCTWLLSLSPSLSISNATVLARSLFLRRILSLTSSASQLLRAALTSFCAKYTFPVCRALLTPVLQAPGTGPAQTELLCCLMKDESLEPDTQQLILGHILELSWKEETFLVLQALLEQQVEMTSEKFNVLMEKLCEEGLAATTSVAYAKLILTVITKYQPSITETQRLGLAVALEPNTTFLRKSLQAALRHLAR</sequence>
<dbReference type="OrthoDB" id="2449818at2759"/>
<organism evidence="3">
    <name type="scientific">Castor canadensis</name>
    <name type="common">American beaver</name>
    <dbReference type="NCBI Taxonomy" id="51338"/>
    <lineage>
        <taxon>Eukaryota</taxon>
        <taxon>Metazoa</taxon>
        <taxon>Chordata</taxon>
        <taxon>Craniata</taxon>
        <taxon>Vertebrata</taxon>
        <taxon>Euteleostomi</taxon>
        <taxon>Mammalia</taxon>
        <taxon>Eutheria</taxon>
        <taxon>Euarchontoglires</taxon>
        <taxon>Glires</taxon>
        <taxon>Rodentia</taxon>
        <taxon>Castorimorpha</taxon>
        <taxon>Castoridae</taxon>
        <taxon>Castor</taxon>
    </lineage>
</organism>
<dbReference type="GO" id="GO:0043240">
    <property type="term" value="C:Fanconi anaemia nuclear complex"/>
    <property type="evidence" value="ECO:0007669"/>
    <property type="project" value="InterPro"/>
</dbReference>
<feature type="domain" description="Fanconi Anaemia group E protein C-terminal" evidence="2">
    <location>
        <begin position="367"/>
        <end position="626"/>
    </location>
</feature>
<name>A0A8B7UXW7_CASCN</name>
<feature type="region of interest" description="Disordered" evidence="1">
    <location>
        <begin position="261"/>
        <end position="350"/>
    </location>
</feature>
<dbReference type="Pfam" id="PF11510">
    <property type="entry name" value="FA_FANCE"/>
    <property type="match status" value="1"/>
</dbReference>
<reference evidence="3" key="1">
    <citation type="submission" date="2025-08" db="UniProtKB">
        <authorList>
            <consortium name="RefSeq"/>
        </authorList>
    </citation>
    <scope>IDENTIFICATION</scope>
    <source>
        <tissue evidence="3">Leukocyte</tissue>
    </source>
</reference>
<dbReference type="PANTHER" id="PTHR32094">
    <property type="entry name" value="FANCONI ANEMIA GROUP E PROTEIN"/>
    <property type="match status" value="1"/>
</dbReference>
<proteinExistence type="predicted"/>
<accession>A0A8B7UXW7</accession>
<protein>
    <submittedName>
        <fullName evidence="3">Fanconi anemia group E protein</fullName>
    </submittedName>
</protein>
<dbReference type="RefSeq" id="XP_020024521.1">
    <property type="nucleotide sequence ID" value="XM_020168932.1"/>
</dbReference>
<dbReference type="Gene3D" id="1.25.40.480">
    <property type="match status" value="1"/>
</dbReference>
<evidence type="ECO:0000256" key="1">
    <source>
        <dbReference type="SAM" id="MobiDB-lite"/>
    </source>
</evidence>
<feature type="region of interest" description="Disordered" evidence="1">
    <location>
        <begin position="1"/>
        <end position="27"/>
    </location>
</feature>